<reference evidence="1" key="1">
    <citation type="submission" date="2021-06" db="EMBL/GenBank/DDBJ databases">
        <authorList>
            <person name="Kallberg Y."/>
            <person name="Tangrot J."/>
            <person name="Rosling A."/>
        </authorList>
    </citation>
    <scope>NUCLEOTIDE SEQUENCE</scope>
    <source>
        <strain evidence="1">MA461A</strain>
    </source>
</reference>
<feature type="non-terminal residue" evidence="1">
    <location>
        <position position="1"/>
    </location>
</feature>
<organism evidence="1 2">
    <name type="scientific">Racocetra persica</name>
    <dbReference type="NCBI Taxonomy" id="160502"/>
    <lineage>
        <taxon>Eukaryota</taxon>
        <taxon>Fungi</taxon>
        <taxon>Fungi incertae sedis</taxon>
        <taxon>Mucoromycota</taxon>
        <taxon>Glomeromycotina</taxon>
        <taxon>Glomeromycetes</taxon>
        <taxon>Diversisporales</taxon>
        <taxon>Gigasporaceae</taxon>
        <taxon>Racocetra</taxon>
    </lineage>
</organism>
<evidence type="ECO:0000313" key="1">
    <source>
        <dbReference type="EMBL" id="CAG8821248.1"/>
    </source>
</evidence>
<proteinExistence type="predicted"/>
<comment type="caution">
    <text evidence="1">The sequence shown here is derived from an EMBL/GenBank/DDBJ whole genome shotgun (WGS) entry which is preliminary data.</text>
</comment>
<keyword evidence="2" id="KW-1185">Reference proteome</keyword>
<gene>
    <name evidence="1" type="ORF">RPERSI_LOCUS25541</name>
</gene>
<accession>A0ACA9S239</accession>
<sequence>TLDTPTIHKQWRPILGDEISLVEPNDYVKLGVIIPNPRLTDIEKNGSIAELLPYIRQKVKMWGVGVLRAENIKTLIDKEAFKDNKDDSENDSEDDFEDDFENLNYEETINENKELQRKNQLSRFDCIASLLTSAECTVVQDIFQTLSQFPITFPLITPKLNEEKEFNVMLPLYTGPVIKWESSPGTITENRLFSDPFKLIVAIRIGKHSPGKSTILNRLMASDYIFSSKCDPGAKFGVPYMVSGSVEFTWLTQETCKMDLWNEVFKDYYQKEEKQKSYYLQIYTVMP</sequence>
<dbReference type="EMBL" id="CAJVQC010084648">
    <property type="protein sequence ID" value="CAG8821248.1"/>
    <property type="molecule type" value="Genomic_DNA"/>
</dbReference>
<evidence type="ECO:0000313" key="2">
    <source>
        <dbReference type="Proteomes" id="UP000789920"/>
    </source>
</evidence>
<protein>
    <submittedName>
        <fullName evidence="1">15082_t:CDS:1</fullName>
    </submittedName>
</protein>
<dbReference type="Proteomes" id="UP000789920">
    <property type="component" value="Unassembled WGS sequence"/>
</dbReference>
<name>A0ACA9S239_9GLOM</name>